<name>A0A8J6HGN3_TENMO</name>
<dbReference type="InterPro" id="IPR005135">
    <property type="entry name" value="Endo/exonuclease/phosphatase"/>
</dbReference>
<dbReference type="PANTHER" id="PTHR33273:SF4">
    <property type="entry name" value="ENDONUCLEASE_EXONUCLEASE_PHOSPHATASE DOMAIN-CONTAINING PROTEIN"/>
    <property type="match status" value="1"/>
</dbReference>
<evidence type="ECO:0000313" key="3">
    <source>
        <dbReference type="EMBL" id="KAH0814294.1"/>
    </source>
</evidence>
<protein>
    <recommendedName>
        <fullName evidence="2">Endonuclease/exonuclease/phosphatase domain-containing protein</fullName>
    </recommendedName>
</protein>
<feature type="compositionally biased region" description="Polar residues" evidence="1">
    <location>
        <begin position="30"/>
        <end position="43"/>
    </location>
</feature>
<evidence type="ECO:0000313" key="4">
    <source>
        <dbReference type="Proteomes" id="UP000719412"/>
    </source>
</evidence>
<dbReference type="EMBL" id="JABDTM020024425">
    <property type="protein sequence ID" value="KAH0814294.1"/>
    <property type="molecule type" value="Genomic_DNA"/>
</dbReference>
<dbReference type="Proteomes" id="UP000719412">
    <property type="component" value="Unassembled WGS sequence"/>
</dbReference>
<dbReference type="PANTHER" id="PTHR33273">
    <property type="entry name" value="DOMAIN-CONTAINING PROTEIN, PUTATIVE-RELATED"/>
    <property type="match status" value="1"/>
</dbReference>
<comment type="caution">
    <text evidence="3">The sequence shown here is derived from an EMBL/GenBank/DDBJ whole genome shotgun (WGS) entry which is preliminary data.</text>
</comment>
<keyword evidence="4" id="KW-1185">Reference proteome</keyword>
<dbReference type="GO" id="GO:0003824">
    <property type="term" value="F:catalytic activity"/>
    <property type="evidence" value="ECO:0007669"/>
    <property type="project" value="InterPro"/>
</dbReference>
<evidence type="ECO:0000259" key="2">
    <source>
        <dbReference type="Pfam" id="PF14529"/>
    </source>
</evidence>
<proteinExistence type="predicted"/>
<dbReference type="SUPFAM" id="SSF56219">
    <property type="entry name" value="DNase I-like"/>
    <property type="match status" value="1"/>
</dbReference>
<evidence type="ECO:0000256" key="1">
    <source>
        <dbReference type="SAM" id="MobiDB-lite"/>
    </source>
</evidence>
<reference evidence="3" key="2">
    <citation type="submission" date="2021-08" db="EMBL/GenBank/DDBJ databases">
        <authorList>
            <person name="Eriksson T."/>
        </authorList>
    </citation>
    <scope>NUCLEOTIDE SEQUENCE</scope>
    <source>
        <strain evidence="3">Stoneville</strain>
        <tissue evidence="3">Whole head</tissue>
    </source>
</reference>
<organism evidence="3 4">
    <name type="scientific">Tenebrio molitor</name>
    <name type="common">Yellow mealworm beetle</name>
    <dbReference type="NCBI Taxonomy" id="7067"/>
    <lineage>
        <taxon>Eukaryota</taxon>
        <taxon>Metazoa</taxon>
        <taxon>Ecdysozoa</taxon>
        <taxon>Arthropoda</taxon>
        <taxon>Hexapoda</taxon>
        <taxon>Insecta</taxon>
        <taxon>Pterygota</taxon>
        <taxon>Neoptera</taxon>
        <taxon>Endopterygota</taxon>
        <taxon>Coleoptera</taxon>
        <taxon>Polyphaga</taxon>
        <taxon>Cucujiformia</taxon>
        <taxon>Tenebrionidae</taxon>
        <taxon>Tenebrio</taxon>
    </lineage>
</organism>
<feature type="region of interest" description="Disordered" evidence="1">
    <location>
        <begin position="1"/>
        <end position="43"/>
    </location>
</feature>
<accession>A0A8J6HGN3</accession>
<feature type="domain" description="Endonuclease/exonuclease/phosphatase" evidence="2">
    <location>
        <begin position="162"/>
        <end position="251"/>
    </location>
</feature>
<dbReference type="Gene3D" id="3.60.10.10">
    <property type="entry name" value="Endonuclease/exonuclease/phosphatase"/>
    <property type="match status" value="2"/>
</dbReference>
<dbReference type="InterPro" id="IPR036691">
    <property type="entry name" value="Endo/exonu/phosph_ase_sf"/>
</dbReference>
<sequence>MPYRTLYTKEPPSGLNELFPPLPTRKAKPSLTQNTSSRNIQHNHPFNPTKIILNLSRRVQVGRISRDNRLPITHSRILQWNARSIAANKSNLLNYLKTETIDFMLISETWLTPHHTFKIGSYSCIRKDRGPDGKGGVAILVSNKPPSLKVTANDWCDLAKQVHGSALIGGDFNLHHVLWGCGGSSPEGTLFVDHVLSETEYVVLNTGGNTRIPYVGQQPSALDLTLASTNVALKCSWNVLEDPLGSDHLPILIEYSENHHLSVRKTYLFWNETKADWLRYQSEIKRHLDLKERRTDKVEHLLELITKAANVAIPRKKIKRAQCENPPWWDAVCTNLVKERNLAFKKYKANMTPDNFSKYKNQDARCKRAFKQKARDGWKAYVSSLDKNKPIGEIWAMAKRFTRTAG</sequence>
<reference evidence="3" key="1">
    <citation type="journal article" date="2020" name="J Insects Food Feed">
        <title>The yellow mealworm (Tenebrio molitor) genome: a resource for the emerging insects as food and feed industry.</title>
        <authorList>
            <person name="Eriksson T."/>
            <person name="Andere A."/>
            <person name="Kelstrup H."/>
            <person name="Emery V."/>
            <person name="Picard C."/>
        </authorList>
    </citation>
    <scope>NUCLEOTIDE SEQUENCE</scope>
    <source>
        <strain evidence="3">Stoneville</strain>
        <tissue evidence="3">Whole head</tissue>
    </source>
</reference>
<gene>
    <name evidence="3" type="ORF">GEV33_008497</name>
</gene>
<dbReference type="Pfam" id="PF14529">
    <property type="entry name" value="Exo_endo_phos_2"/>
    <property type="match status" value="1"/>
</dbReference>
<dbReference type="AlphaFoldDB" id="A0A8J6HGN3"/>